<dbReference type="EMBL" id="JAVDQD010000001">
    <property type="protein sequence ID" value="MDR6237270.1"/>
    <property type="molecule type" value="Genomic_DNA"/>
</dbReference>
<gene>
    <name evidence="2" type="ORF">HNQ88_000246</name>
</gene>
<evidence type="ECO:0000256" key="1">
    <source>
        <dbReference type="SAM" id="Phobius"/>
    </source>
</evidence>
<sequence>MKNYFLLGIKENQDAYTKAKIKVCNQVLWMCLMIGFTYSFFIYAHYKPLVIYPVLLFAISATLLFMNKMGMFQIARFFASFQMLTLATMFQASIVQANEGFLVSFFCSQLAMTLIPWLLYGFKEKGMLALTSMICYGLLFSQQALNEVMEVNVDSTFFAQSYLNPMTYIFAMAISILLIILMKTDKSEVEAKVLQSV</sequence>
<keyword evidence="3" id="KW-1185">Reference proteome</keyword>
<proteinExistence type="predicted"/>
<dbReference type="RefSeq" id="WP_309936719.1">
    <property type="nucleotide sequence ID" value="NZ_AP025305.1"/>
</dbReference>
<feature type="transmembrane region" description="Helical" evidence="1">
    <location>
        <begin position="127"/>
        <end position="145"/>
    </location>
</feature>
<evidence type="ECO:0000313" key="2">
    <source>
        <dbReference type="EMBL" id="MDR6237270.1"/>
    </source>
</evidence>
<name>A0AAE3XJU9_9BACT</name>
<dbReference type="AlphaFoldDB" id="A0AAE3XJU9"/>
<keyword evidence="1" id="KW-0812">Transmembrane</keyword>
<reference evidence="2" key="1">
    <citation type="submission" date="2023-07" db="EMBL/GenBank/DDBJ databases">
        <title>Genomic Encyclopedia of Type Strains, Phase IV (KMG-IV): sequencing the most valuable type-strain genomes for metagenomic binning, comparative biology and taxonomic classification.</title>
        <authorList>
            <person name="Goeker M."/>
        </authorList>
    </citation>
    <scope>NUCLEOTIDE SEQUENCE</scope>
    <source>
        <strain evidence="2">DSM 26174</strain>
    </source>
</reference>
<feature type="transmembrane region" description="Helical" evidence="1">
    <location>
        <begin position="74"/>
        <end position="94"/>
    </location>
</feature>
<dbReference type="Proteomes" id="UP001185092">
    <property type="component" value="Unassembled WGS sequence"/>
</dbReference>
<feature type="transmembrane region" description="Helical" evidence="1">
    <location>
        <begin position="165"/>
        <end position="182"/>
    </location>
</feature>
<evidence type="ECO:0000313" key="3">
    <source>
        <dbReference type="Proteomes" id="UP001185092"/>
    </source>
</evidence>
<organism evidence="2 3">
    <name type="scientific">Aureibacter tunicatorum</name>
    <dbReference type="NCBI Taxonomy" id="866807"/>
    <lineage>
        <taxon>Bacteria</taxon>
        <taxon>Pseudomonadati</taxon>
        <taxon>Bacteroidota</taxon>
        <taxon>Cytophagia</taxon>
        <taxon>Cytophagales</taxon>
        <taxon>Persicobacteraceae</taxon>
        <taxon>Aureibacter</taxon>
    </lineage>
</organism>
<protein>
    <submittedName>
        <fullName evidence="2">Uncharacterized protein</fullName>
    </submittedName>
</protein>
<accession>A0AAE3XJU9</accession>
<keyword evidence="1" id="KW-0472">Membrane</keyword>
<comment type="caution">
    <text evidence="2">The sequence shown here is derived from an EMBL/GenBank/DDBJ whole genome shotgun (WGS) entry which is preliminary data.</text>
</comment>
<keyword evidence="1" id="KW-1133">Transmembrane helix</keyword>
<feature type="transmembrane region" description="Helical" evidence="1">
    <location>
        <begin position="50"/>
        <end position="67"/>
    </location>
</feature>
<feature type="transmembrane region" description="Helical" evidence="1">
    <location>
        <begin position="100"/>
        <end position="120"/>
    </location>
</feature>
<feature type="transmembrane region" description="Helical" evidence="1">
    <location>
        <begin position="27"/>
        <end position="44"/>
    </location>
</feature>